<evidence type="ECO:0000256" key="1">
    <source>
        <dbReference type="ARBA" id="ARBA00004123"/>
    </source>
</evidence>
<evidence type="ECO:0000256" key="2">
    <source>
        <dbReference type="ARBA" id="ARBA00023242"/>
    </source>
</evidence>
<dbReference type="PANTHER" id="PTHR15835">
    <property type="entry name" value="NUCLEAR-INTERACTING PARTNER OF ALK"/>
    <property type="match status" value="1"/>
</dbReference>
<protein>
    <recommendedName>
        <fullName evidence="4">C3HC-type domain-containing protein</fullName>
    </recommendedName>
</protein>
<dbReference type="Pfam" id="PF07967">
    <property type="entry name" value="zf-C3HC"/>
    <property type="match status" value="1"/>
</dbReference>
<proteinExistence type="predicted"/>
<feature type="region of interest" description="Disordered" evidence="3">
    <location>
        <begin position="56"/>
        <end position="97"/>
    </location>
</feature>
<sequence>MPVVSFTDSELRNAIIKLDMISDPMQPLPLASNTPSAPSLSNLNQMTSTPALEALRSKTRQKPKRPSLSNSHSNKSPLLTTHSSSAPSGKIINTSHFHPNSQKDFLKRLSTFRLSSYSSSKPSALSPSTMAAFGWSNVQKNRLKCQDCQASWALVIPLKDKWSTSTGSQILDLGKQMRVNQHRPSCPWRTRRSPTSIYHIPFWKTTKAAIDDLSANALQLAQSFFIDSIHPFEIQSPLDDQSISTLSACLQMLPPNPSIHQTDSVIPISALILALFGWIVKPLPAHTKNFDSTRRLSLNSQTSSSSISILTSSQPAVSTQSLQLSQAHSTTQNQPTLYCNLCFRQALIPTLSSKPFDVVLEHRNFCPYVDSNCGFDPSELPPNGTLLKSQLGWQKRFEVVKNFIKRKGFEQVEFSTLENILKSFDVIQNHPSYPGLSSSPQLSVLNFVKSTLS</sequence>
<name>A0A9Q3GYK0_9BASI</name>
<comment type="caution">
    <text evidence="5">The sequence shown here is derived from an EMBL/GenBank/DDBJ whole genome shotgun (WGS) entry which is preliminary data.</text>
</comment>
<dbReference type="AlphaFoldDB" id="A0A9Q3GYK0"/>
<dbReference type="GO" id="GO:0005634">
    <property type="term" value="C:nucleus"/>
    <property type="evidence" value="ECO:0007669"/>
    <property type="project" value="UniProtKB-SubCell"/>
</dbReference>
<evidence type="ECO:0000259" key="4">
    <source>
        <dbReference type="Pfam" id="PF07967"/>
    </source>
</evidence>
<evidence type="ECO:0000313" key="6">
    <source>
        <dbReference type="Proteomes" id="UP000765509"/>
    </source>
</evidence>
<keyword evidence="2" id="KW-0539">Nucleus</keyword>
<comment type="subcellular location">
    <subcellularLocation>
        <location evidence="1">Nucleus</location>
    </subcellularLocation>
</comment>
<feature type="compositionally biased region" description="Polar residues" evidence="3">
    <location>
        <begin position="67"/>
        <end position="97"/>
    </location>
</feature>
<reference evidence="5" key="1">
    <citation type="submission" date="2021-03" db="EMBL/GenBank/DDBJ databases">
        <title>Draft genome sequence of rust myrtle Austropuccinia psidii MF-1, a brazilian biotype.</title>
        <authorList>
            <person name="Quecine M.C."/>
            <person name="Pachon D.M.R."/>
            <person name="Bonatelli M.L."/>
            <person name="Correr F.H."/>
            <person name="Franceschini L.M."/>
            <person name="Leite T.F."/>
            <person name="Margarido G.R.A."/>
            <person name="Almeida C.A."/>
            <person name="Ferrarezi J.A."/>
            <person name="Labate C.A."/>
        </authorList>
    </citation>
    <scope>NUCLEOTIDE SEQUENCE</scope>
    <source>
        <strain evidence="5">MF-1</strain>
    </source>
</reference>
<accession>A0A9Q3GYK0</accession>
<evidence type="ECO:0000313" key="5">
    <source>
        <dbReference type="EMBL" id="MBW0483624.1"/>
    </source>
</evidence>
<dbReference type="OrthoDB" id="2592092at2759"/>
<feature type="domain" description="C3HC-type" evidence="4">
    <location>
        <begin position="99"/>
        <end position="222"/>
    </location>
</feature>
<evidence type="ECO:0000256" key="3">
    <source>
        <dbReference type="SAM" id="MobiDB-lite"/>
    </source>
</evidence>
<dbReference type="PANTHER" id="PTHR15835:SF6">
    <property type="entry name" value="ZINC FINGER C3HC-TYPE PROTEIN 1"/>
    <property type="match status" value="1"/>
</dbReference>
<organism evidence="5 6">
    <name type="scientific">Austropuccinia psidii MF-1</name>
    <dbReference type="NCBI Taxonomy" id="1389203"/>
    <lineage>
        <taxon>Eukaryota</taxon>
        <taxon>Fungi</taxon>
        <taxon>Dikarya</taxon>
        <taxon>Basidiomycota</taxon>
        <taxon>Pucciniomycotina</taxon>
        <taxon>Pucciniomycetes</taxon>
        <taxon>Pucciniales</taxon>
        <taxon>Sphaerophragmiaceae</taxon>
        <taxon>Austropuccinia</taxon>
    </lineage>
</organism>
<dbReference type="EMBL" id="AVOT02007318">
    <property type="protein sequence ID" value="MBW0483624.1"/>
    <property type="molecule type" value="Genomic_DNA"/>
</dbReference>
<dbReference type="InterPro" id="IPR012935">
    <property type="entry name" value="NuBaID_N"/>
</dbReference>
<gene>
    <name evidence="5" type="ORF">O181_023339</name>
</gene>
<dbReference type="GO" id="GO:0008270">
    <property type="term" value="F:zinc ion binding"/>
    <property type="evidence" value="ECO:0007669"/>
    <property type="project" value="InterPro"/>
</dbReference>
<dbReference type="Proteomes" id="UP000765509">
    <property type="component" value="Unassembled WGS sequence"/>
</dbReference>
<keyword evidence="6" id="KW-1185">Reference proteome</keyword>